<evidence type="ECO:0000256" key="3">
    <source>
        <dbReference type="ARBA" id="ARBA00023125"/>
    </source>
</evidence>
<comment type="similarity">
    <text evidence="1">Belongs to the 'phage' integrase family.</text>
</comment>
<dbReference type="InterPro" id="IPR011010">
    <property type="entry name" value="DNA_brk_join_enz"/>
</dbReference>
<dbReference type="Gene3D" id="1.10.150.130">
    <property type="match status" value="1"/>
</dbReference>
<name>A0A1I6FTD7_9RHOB</name>
<dbReference type="InterPro" id="IPR046668">
    <property type="entry name" value="DUF6538"/>
</dbReference>
<dbReference type="InterPro" id="IPR044068">
    <property type="entry name" value="CB"/>
</dbReference>
<organism evidence="8 9">
    <name type="scientific">Yoonia tamlensis</name>
    <dbReference type="NCBI Taxonomy" id="390270"/>
    <lineage>
        <taxon>Bacteria</taxon>
        <taxon>Pseudomonadati</taxon>
        <taxon>Pseudomonadota</taxon>
        <taxon>Alphaproteobacteria</taxon>
        <taxon>Rhodobacterales</taxon>
        <taxon>Paracoccaceae</taxon>
        <taxon>Yoonia</taxon>
    </lineage>
</organism>
<evidence type="ECO:0000256" key="5">
    <source>
        <dbReference type="PROSITE-ProRule" id="PRU01248"/>
    </source>
</evidence>
<evidence type="ECO:0000313" key="8">
    <source>
        <dbReference type="EMBL" id="SFR33191.1"/>
    </source>
</evidence>
<reference evidence="9" key="1">
    <citation type="submission" date="2016-10" db="EMBL/GenBank/DDBJ databases">
        <authorList>
            <person name="Varghese N."/>
            <person name="Submissions S."/>
        </authorList>
    </citation>
    <scope>NUCLEOTIDE SEQUENCE [LARGE SCALE GENOMIC DNA]</scope>
    <source>
        <strain evidence="9">DSM 26879</strain>
    </source>
</reference>
<dbReference type="GO" id="GO:0006310">
    <property type="term" value="P:DNA recombination"/>
    <property type="evidence" value="ECO:0007669"/>
    <property type="project" value="UniProtKB-KW"/>
</dbReference>
<dbReference type="Pfam" id="PF00589">
    <property type="entry name" value="Phage_integrase"/>
    <property type="match status" value="1"/>
</dbReference>
<dbReference type="EMBL" id="FOYP01000001">
    <property type="protein sequence ID" value="SFR33191.1"/>
    <property type="molecule type" value="Genomic_DNA"/>
</dbReference>
<protein>
    <submittedName>
        <fullName evidence="8">Site-specific recombinase XerD</fullName>
    </submittedName>
</protein>
<dbReference type="GO" id="GO:0003677">
    <property type="term" value="F:DNA binding"/>
    <property type="evidence" value="ECO:0007669"/>
    <property type="project" value="UniProtKB-UniRule"/>
</dbReference>
<dbReference type="RefSeq" id="WP_090195915.1">
    <property type="nucleotide sequence ID" value="NZ_FOYP01000001.1"/>
</dbReference>
<dbReference type="InterPro" id="IPR004107">
    <property type="entry name" value="Integrase_SAM-like_N"/>
</dbReference>
<dbReference type="Pfam" id="PF02899">
    <property type="entry name" value="Phage_int_SAM_1"/>
    <property type="match status" value="1"/>
</dbReference>
<feature type="domain" description="Core-binding (CB)" evidence="7">
    <location>
        <begin position="147"/>
        <end position="227"/>
    </location>
</feature>
<dbReference type="InterPro" id="IPR013762">
    <property type="entry name" value="Integrase-like_cat_sf"/>
</dbReference>
<keyword evidence="9" id="KW-1185">Reference proteome</keyword>
<dbReference type="Pfam" id="PF20172">
    <property type="entry name" value="DUF6538"/>
    <property type="match status" value="1"/>
</dbReference>
<dbReference type="PANTHER" id="PTHR30349:SF41">
    <property type="entry name" value="INTEGRASE_RECOMBINASE PROTEIN MJ0367-RELATED"/>
    <property type="match status" value="1"/>
</dbReference>
<dbReference type="SUPFAM" id="SSF56349">
    <property type="entry name" value="DNA breaking-rejoining enzymes"/>
    <property type="match status" value="1"/>
</dbReference>
<dbReference type="InterPro" id="IPR050090">
    <property type="entry name" value="Tyrosine_recombinase_XerCD"/>
</dbReference>
<dbReference type="OrthoDB" id="7222937at2"/>
<keyword evidence="4" id="KW-0233">DNA recombination</keyword>
<evidence type="ECO:0000256" key="2">
    <source>
        <dbReference type="ARBA" id="ARBA00022908"/>
    </source>
</evidence>
<dbReference type="PANTHER" id="PTHR30349">
    <property type="entry name" value="PHAGE INTEGRASE-RELATED"/>
    <property type="match status" value="1"/>
</dbReference>
<dbReference type="AlphaFoldDB" id="A0A1I6FTD7"/>
<gene>
    <name evidence="8" type="ORF">SAMN04488005_0450</name>
</gene>
<dbReference type="Gene3D" id="1.10.443.10">
    <property type="entry name" value="Intergrase catalytic core"/>
    <property type="match status" value="1"/>
</dbReference>
<dbReference type="Proteomes" id="UP000199478">
    <property type="component" value="Unassembled WGS sequence"/>
</dbReference>
<dbReference type="STRING" id="390270.SAMN04488005_0450"/>
<keyword evidence="2" id="KW-0229">DNA integration</keyword>
<dbReference type="PROSITE" id="PS51898">
    <property type="entry name" value="TYR_RECOMBINASE"/>
    <property type="match status" value="1"/>
</dbReference>
<keyword evidence="3 5" id="KW-0238">DNA-binding</keyword>
<dbReference type="InterPro" id="IPR010998">
    <property type="entry name" value="Integrase_recombinase_N"/>
</dbReference>
<evidence type="ECO:0000259" key="6">
    <source>
        <dbReference type="PROSITE" id="PS51898"/>
    </source>
</evidence>
<feature type="domain" description="Tyr recombinase" evidence="6">
    <location>
        <begin position="265"/>
        <end position="458"/>
    </location>
</feature>
<proteinExistence type="inferred from homology"/>
<evidence type="ECO:0000256" key="4">
    <source>
        <dbReference type="ARBA" id="ARBA00023172"/>
    </source>
</evidence>
<evidence type="ECO:0000259" key="7">
    <source>
        <dbReference type="PROSITE" id="PS51900"/>
    </source>
</evidence>
<evidence type="ECO:0000313" key="9">
    <source>
        <dbReference type="Proteomes" id="UP000199478"/>
    </source>
</evidence>
<dbReference type="InterPro" id="IPR002104">
    <property type="entry name" value="Integrase_catalytic"/>
</dbReference>
<dbReference type="GO" id="GO:0015074">
    <property type="term" value="P:DNA integration"/>
    <property type="evidence" value="ECO:0007669"/>
    <property type="project" value="UniProtKB-KW"/>
</dbReference>
<accession>A0A1I6FTD7</accession>
<sequence length="463" mass="52469">MSVKSNRSERLLVLKGNTFWFRQSVPKGVHQVIGGAKFIMLNLQTSNITEAKHLRDDLEATTRVQFRDILRGRRVAFEFSGVSIASTSTSHSQALPAALRGELTRNAMADAEDNDELFQIVEAAEAEADAMRPAQREAFERAMMGKVEIEEHLEDYLSKAELAPKTTNERRGHVMKLARWCSERGKTLDQIDRREAGRYVSEELDQMHPVTQGKHITALRQYWIYLARRGHVQLPVGETVKTGWPWNDQQVEKKGKRVERGATKAVERPFTDTEASTLLNSPFPLREAYKAPMQDILRTSLFSGMRQAEIITLWVEEVVTDDDGLWFNIQQGKTDAAARMVPVHSSLEGMIRARMANKSGHDMLFHELSDASNPSDTFGKRFKRYREALGVDDKQPGVRRSLVNFHSARRWFATKARHAGIDKDTIADVIGHRPDKQDVTFGRYARGASRVQLRGCVEAVKVV</sequence>
<dbReference type="PROSITE" id="PS51900">
    <property type="entry name" value="CB"/>
    <property type="match status" value="1"/>
</dbReference>
<evidence type="ECO:0000256" key="1">
    <source>
        <dbReference type="ARBA" id="ARBA00008857"/>
    </source>
</evidence>